<feature type="transmembrane region" description="Helical" evidence="1">
    <location>
        <begin position="63"/>
        <end position="83"/>
    </location>
</feature>
<accession>A0A1M5US91</accession>
<evidence type="ECO:0000256" key="1">
    <source>
        <dbReference type="SAM" id="Phobius"/>
    </source>
</evidence>
<dbReference type="EMBL" id="FQXD01000010">
    <property type="protein sequence ID" value="SHH65869.1"/>
    <property type="molecule type" value="Genomic_DNA"/>
</dbReference>
<keyword evidence="1" id="KW-0472">Membrane</keyword>
<dbReference type="AlphaFoldDB" id="A0A1M5US91"/>
<feature type="transmembrane region" description="Helical" evidence="1">
    <location>
        <begin position="151"/>
        <end position="174"/>
    </location>
</feature>
<feature type="transmembrane region" description="Helical" evidence="1">
    <location>
        <begin position="216"/>
        <end position="237"/>
    </location>
</feature>
<evidence type="ECO:0008006" key="4">
    <source>
        <dbReference type="Google" id="ProtNLM"/>
    </source>
</evidence>
<protein>
    <recommendedName>
        <fullName evidence="4">ABC-2 family transporter protein</fullName>
    </recommendedName>
</protein>
<name>A0A1M5US91_9BACI</name>
<dbReference type="Proteomes" id="UP000184079">
    <property type="component" value="Unassembled WGS sequence"/>
</dbReference>
<keyword evidence="3" id="KW-1185">Reference proteome</keyword>
<keyword evidence="1" id="KW-1133">Transmembrane helix</keyword>
<evidence type="ECO:0000313" key="3">
    <source>
        <dbReference type="Proteomes" id="UP000184079"/>
    </source>
</evidence>
<gene>
    <name evidence="2" type="ORF">SAMN05421807_110112</name>
</gene>
<evidence type="ECO:0000313" key="2">
    <source>
        <dbReference type="EMBL" id="SHH65869.1"/>
    </source>
</evidence>
<feature type="transmembrane region" description="Helical" evidence="1">
    <location>
        <begin position="24"/>
        <end position="43"/>
    </location>
</feature>
<organism evidence="2 3">
    <name type="scientific">Virgibacillus chiguensis</name>
    <dbReference type="NCBI Taxonomy" id="411959"/>
    <lineage>
        <taxon>Bacteria</taxon>
        <taxon>Bacillati</taxon>
        <taxon>Bacillota</taxon>
        <taxon>Bacilli</taxon>
        <taxon>Bacillales</taxon>
        <taxon>Bacillaceae</taxon>
        <taxon>Virgibacillus</taxon>
    </lineage>
</organism>
<proteinExistence type="predicted"/>
<reference evidence="3" key="1">
    <citation type="submission" date="2016-11" db="EMBL/GenBank/DDBJ databases">
        <authorList>
            <person name="Varghese N."/>
            <person name="Submissions S."/>
        </authorList>
    </citation>
    <scope>NUCLEOTIDE SEQUENCE [LARGE SCALE GENOMIC DNA]</scope>
    <source>
        <strain evidence="3">CGMCC 1.6496</strain>
    </source>
</reference>
<sequence length="245" mass="27698">MMSFNNISLSSIVWKQYQYKQKSYVGMYMSLMVLQLIAILISIEGTLYTGETTDVFTLNMHHYSADVAFFFTVIWGGISATLLTTKGYWVENFMFVTNRLSNHLANIMLLTTVSIVGGITALLTKYVNVVMHYMLRDEPIIQISTLESSELIAGVLAMILYILFACAIGYVYGIILQWNRFIAIVIPVLLVGLNFGLGYIGLYATMYDFYLQETSFLLFIIKVLVTITGLFGLAIVLSNRKEELK</sequence>
<feature type="transmembrane region" description="Helical" evidence="1">
    <location>
        <begin position="104"/>
        <end position="127"/>
    </location>
</feature>
<keyword evidence="1" id="KW-0812">Transmembrane</keyword>
<feature type="transmembrane region" description="Helical" evidence="1">
    <location>
        <begin position="181"/>
        <end position="204"/>
    </location>
</feature>